<dbReference type="Pfam" id="PF12957">
    <property type="entry name" value="DUF3846"/>
    <property type="match status" value="1"/>
</dbReference>
<dbReference type="RefSeq" id="WP_076480546.1">
    <property type="nucleotide sequence ID" value="NZ_FTNT01000008.1"/>
</dbReference>
<dbReference type="EMBL" id="FTNT01000008">
    <property type="protein sequence ID" value="SIS12144.1"/>
    <property type="molecule type" value="Genomic_DNA"/>
</dbReference>
<feature type="domain" description="DUF3846" evidence="1">
    <location>
        <begin position="5"/>
        <end position="107"/>
    </location>
</feature>
<dbReference type="AlphaFoldDB" id="A0A1N7GHS1"/>
<gene>
    <name evidence="2" type="ORF">SAMN05445060_2807</name>
</gene>
<dbReference type="STRING" id="1344003.SAMN05445060_2807"/>
<sequence>MARIQAVRIPAHEDAELVEWDQGDYRFIQDVVGGVFDAINLYDQGISIFVHDEGKVIGLPKNLQATLLLWNDKVWRRNYILMGDVLVTGLPDDEGETQAVPDDLVALLFGTNEYKYEVQTGDSSWASNQMTFDNYFAACYAAVNLEQRWTLVTDWRVVPV</sequence>
<accession>A0A1N7GHS1</accession>
<protein>
    <recommendedName>
        <fullName evidence="1">DUF3846 domain-containing protein</fullName>
    </recommendedName>
</protein>
<evidence type="ECO:0000259" key="1">
    <source>
        <dbReference type="Pfam" id="PF12957"/>
    </source>
</evidence>
<dbReference type="Proteomes" id="UP000186218">
    <property type="component" value="Unassembled WGS sequence"/>
</dbReference>
<evidence type="ECO:0000313" key="2">
    <source>
        <dbReference type="EMBL" id="SIS12144.1"/>
    </source>
</evidence>
<proteinExistence type="predicted"/>
<organism evidence="2 3">
    <name type="scientific">Williamsia sterculiae</name>
    <dbReference type="NCBI Taxonomy" id="1344003"/>
    <lineage>
        <taxon>Bacteria</taxon>
        <taxon>Bacillati</taxon>
        <taxon>Actinomycetota</taxon>
        <taxon>Actinomycetes</taxon>
        <taxon>Mycobacteriales</taxon>
        <taxon>Nocardiaceae</taxon>
        <taxon>Williamsia</taxon>
    </lineage>
</organism>
<dbReference type="InterPro" id="IPR024559">
    <property type="entry name" value="DUF3846"/>
</dbReference>
<evidence type="ECO:0000313" key="3">
    <source>
        <dbReference type="Proteomes" id="UP000186218"/>
    </source>
</evidence>
<dbReference type="OrthoDB" id="2088281at2"/>
<reference evidence="2 3" key="1">
    <citation type="submission" date="2017-01" db="EMBL/GenBank/DDBJ databases">
        <authorList>
            <person name="Mah S.A."/>
            <person name="Swanson W.J."/>
            <person name="Moy G.W."/>
            <person name="Vacquier V.D."/>
        </authorList>
    </citation>
    <scope>NUCLEOTIDE SEQUENCE [LARGE SCALE GENOMIC DNA]</scope>
    <source>
        <strain evidence="2 3">CPCC 203464</strain>
    </source>
</reference>
<keyword evidence="3" id="KW-1185">Reference proteome</keyword>
<name>A0A1N7GHS1_9NOCA</name>